<dbReference type="RefSeq" id="WP_071063634.1">
    <property type="nucleotide sequence ID" value="NZ_MKIE01000006.1"/>
</dbReference>
<keyword evidence="1" id="KW-0472">Membrane</keyword>
<comment type="caution">
    <text evidence="2">The sequence shown here is derived from an EMBL/GenBank/DDBJ whole genome shotgun (WGS) entry which is preliminary data.</text>
</comment>
<keyword evidence="1" id="KW-1133">Transmembrane helix</keyword>
<proteinExistence type="predicted"/>
<keyword evidence="1" id="KW-0812">Transmembrane</keyword>
<evidence type="ECO:0000256" key="1">
    <source>
        <dbReference type="SAM" id="Phobius"/>
    </source>
</evidence>
<dbReference type="AlphaFoldDB" id="A0A1S1V5K8"/>
<sequence length="163" mass="18144">MKSFEKNSKLVFFMGLIGYLAFKLYMSMNIANELMQSDTGGIAEGIGMIRGVTLGFSIIGTVVFVVATYFIYRAVYKKINSDNQIMVDRFQGIYFSNMAMLYIGSIIALFLSSFVFKDQTVLPLTIGIAVKLFLITGLNFILLDGEDNRMVPNMAVFGALSLF</sequence>
<evidence type="ECO:0000313" key="2">
    <source>
        <dbReference type="EMBL" id="OHW61951.1"/>
    </source>
</evidence>
<accession>A0A1S1V5K8</accession>
<dbReference type="Proteomes" id="UP000180254">
    <property type="component" value="Unassembled WGS sequence"/>
</dbReference>
<gene>
    <name evidence="2" type="ORF">EUAN_17140</name>
</gene>
<feature type="transmembrane region" description="Helical" evidence="1">
    <location>
        <begin position="122"/>
        <end position="143"/>
    </location>
</feature>
<feature type="transmembrane region" description="Helical" evidence="1">
    <location>
        <begin position="12"/>
        <end position="31"/>
    </location>
</feature>
<feature type="transmembrane region" description="Helical" evidence="1">
    <location>
        <begin position="51"/>
        <end position="72"/>
    </location>
</feature>
<organism evidence="2 3">
    <name type="scientific">Andreesenia angusta</name>
    <dbReference type="NCBI Taxonomy" id="39480"/>
    <lineage>
        <taxon>Bacteria</taxon>
        <taxon>Bacillati</taxon>
        <taxon>Bacillota</taxon>
        <taxon>Tissierellia</taxon>
        <taxon>Tissierellales</taxon>
        <taxon>Gottschalkiaceae</taxon>
        <taxon>Andreesenia</taxon>
    </lineage>
</organism>
<feature type="transmembrane region" description="Helical" evidence="1">
    <location>
        <begin position="93"/>
        <end position="116"/>
    </location>
</feature>
<keyword evidence="3" id="KW-1185">Reference proteome</keyword>
<dbReference type="EMBL" id="MKIE01000006">
    <property type="protein sequence ID" value="OHW61951.1"/>
    <property type="molecule type" value="Genomic_DNA"/>
</dbReference>
<dbReference type="STRING" id="39480.EUAN_17140"/>
<name>A0A1S1V5K8_9FIRM</name>
<reference evidence="2 3" key="1">
    <citation type="submission" date="2016-09" db="EMBL/GenBank/DDBJ databases">
        <title>Genome sequence of Eubacterium angustum.</title>
        <authorList>
            <person name="Poehlein A."/>
            <person name="Daniel R."/>
        </authorList>
    </citation>
    <scope>NUCLEOTIDE SEQUENCE [LARGE SCALE GENOMIC DNA]</scope>
    <source>
        <strain evidence="2 3">DSM 1989</strain>
    </source>
</reference>
<evidence type="ECO:0000313" key="3">
    <source>
        <dbReference type="Proteomes" id="UP000180254"/>
    </source>
</evidence>
<protein>
    <submittedName>
        <fullName evidence="2">Uncharacterized protein</fullName>
    </submittedName>
</protein>
<dbReference type="OrthoDB" id="9878742at2"/>